<feature type="region of interest" description="Disordered" evidence="1">
    <location>
        <begin position="178"/>
        <end position="202"/>
    </location>
</feature>
<sequence>MPLDQYYGSFGVDVVYPSHMMNPHQFSEPEWDPSSLLSTQSYSGRRTFPQHNPGPLHPHDYNTPYSSPHIPPPIQVSHVPSHVAPFSRPKSSPSTFGPNAEDLLFTDNPFRMKHEEYGPPLFPVSPQLLPSSSKAPPSPFYGTEYAISNPSASPSRQAPIPIAPDPIGLRQMNALKRMREDEEYSESGQKKRKRAASTSGPVELNEEEQLLLKLKEEENLPWKDIAVRFQTDLGKSYQVPALQMRFKRLRERMRTWTETDIQALEQAYDYWEKFQFDIIAAKMLDFGASERWPAKYCARKWEEIHPGQRGSYSNIQSNFLQDPWDTTSPVESLSHSHSPRLPT</sequence>
<protein>
    <recommendedName>
        <fullName evidence="4">Myb-like domain-containing protein</fullName>
    </recommendedName>
</protein>
<evidence type="ECO:0000313" key="3">
    <source>
        <dbReference type="Proteomes" id="UP001590950"/>
    </source>
</evidence>
<proteinExistence type="predicted"/>
<organism evidence="2 3">
    <name type="scientific">Stereocaulon virgatum</name>
    <dbReference type="NCBI Taxonomy" id="373712"/>
    <lineage>
        <taxon>Eukaryota</taxon>
        <taxon>Fungi</taxon>
        <taxon>Dikarya</taxon>
        <taxon>Ascomycota</taxon>
        <taxon>Pezizomycotina</taxon>
        <taxon>Lecanoromycetes</taxon>
        <taxon>OSLEUM clade</taxon>
        <taxon>Lecanoromycetidae</taxon>
        <taxon>Lecanorales</taxon>
        <taxon>Lecanorineae</taxon>
        <taxon>Stereocaulaceae</taxon>
        <taxon>Stereocaulon</taxon>
    </lineage>
</organism>
<name>A0ABR4AEZ8_9LECA</name>
<evidence type="ECO:0000256" key="1">
    <source>
        <dbReference type="SAM" id="MobiDB-lite"/>
    </source>
</evidence>
<dbReference type="EMBL" id="JBEFKJ010000015">
    <property type="protein sequence ID" value="KAL2041963.1"/>
    <property type="molecule type" value="Genomic_DNA"/>
</dbReference>
<accession>A0ABR4AEZ8</accession>
<reference evidence="2 3" key="1">
    <citation type="submission" date="2024-09" db="EMBL/GenBank/DDBJ databases">
        <title>Rethinking Asexuality: The Enigmatic Case of Functional Sexual Genes in Lepraria (Stereocaulaceae).</title>
        <authorList>
            <person name="Doellman M."/>
            <person name="Sun Y."/>
            <person name="Barcenas-Pena A."/>
            <person name="Lumbsch H.T."/>
            <person name="Grewe F."/>
        </authorList>
    </citation>
    <scope>NUCLEOTIDE SEQUENCE [LARGE SCALE GENOMIC DNA]</scope>
    <source>
        <strain evidence="2 3">Mercado 3170</strain>
    </source>
</reference>
<comment type="caution">
    <text evidence="2">The sequence shown here is derived from an EMBL/GenBank/DDBJ whole genome shotgun (WGS) entry which is preliminary data.</text>
</comment>
<feature type="region of interest" description="Disordered" evidence="1">
    <location>
        <begin position="324"/>
        <end position="343"/>
    </location>
</feature>
<evidence type="ECO:0000313" key="2">
    <source>
        <dbReference type="EMBL" id="KAL2041963.1"/>
    </source>
</evidence>
<feature type="region of interest" description="Disordered" evidence="1">
    <location>
        <begin position="27"/>
        <end position="62"/>
    </location>
</feature>
<keyword evidence="3" id="KW-1185">Reference proteome</keyword>
<gene>
    <name evidence="2" type="ORF">N7G274_005151</name>
</gene>
<feature type="compositionally biased region" description="Polar residues" evidence="1">
    <location>
        <begin position="324"/>
        <end position="336"/>
    </location>
</feature>
<evidence type="ECO:0008006" key="4">
    <source>
        <dbReference type="Google" id="ProtNLM"/>
    </source>
</evidence>
<feature type="compositionally biased region" description="Polar residues" evidence="1">
    <location>
        <begin position="35"/>
        <end position="44"/>
    </location>
</feature>
<dbReference type="Proteomes" id="UP001590950">
    <property type="component" value="Unassembled WGS sequence"/>
</dbReference>